<reference evidence="1 2" key="1">
    <citation type="submission" date="2016-10" db="EMBL/GenBank/DDBJ databases">
        <authorList>
            <person name="de Groot N.N."/>
        </authorList>
    </citation>
    <scope>NUCLEOTIDE SEQUENCE [LARGE SCALE GENOMIC DNA]</scope>
    <source>
        <strain evidence="2">DSM 938 / 37b4</strain>
    </source>
</reference>
<accession>A0A1G7C3D9</accession>
<gene>
    <name evidence="1" type="ORF">SAMN04244550_00149</name>
</gene>
<name>A0A1G7C3D9_RHOCA</name>
<evidence type="ECO:0000313" key="1">
    <source>
        <dbReference type="EMBL" id="SDE33828.1"/>
    </source>
</evidence>
<dbReference type="EMBL" id="FNAY01000001">
    <property type="protein sequence ID" value="SDE33828.1"/>
    <property type="molecule type" value="Genomic_DNA"/>
</dbReference>
<dbReference type="Proteomes" id="UP000183812">
    <property type="component" value="Unassembled WGS sequence"/>
</dbReference>
<protein>
    <submittedName>
        <fullName evidence="1">Uncharacterized protein</fullName>
    </submittedName>
</protein>
<dbReference type="RefSeq" id="WP_074552430.1">
    <property type="nucleotide sequence ID" value="NZ_CP119563.1"/>
</dbReference>
<sequence length="161" mass="17225">MQKLDEFQIGTAALCAMIPLPPATLATLRDRDGLFFNKSDARRGVPNCWTLGDAMRLAMAFKLKETGIPSRDACIVASAAEVLLAFMAGQAIRFGFLGGRLSNTFDPERDPMLLVPFEAEGNALVTQFLTVMTQAAGGAAAQAAINEFDARLRALRSGATE</sequence>
<proteinExistence type="predicted"/>
<organism evidence="1 2">
    <name type="scientific">Rhodobacter capsulatus</name>
    <name type="common">Rhodopseudomonas capsulata</name>
    <dbReference type="NCBI Taxonomy" id="1061"/>
    <lineage>
        <taxon>Bacteria</taxon>
        <taxon>Pseudomonadati</taxon>
        <taxon>Pseudomonadota</taxon>
        <taxon>Alphaproteobacteria</taxon>
        <taxon>Rhodobacterales</taxon>
        <taxon>Rhodobacter group</taxon>
        <taxon>Rhodobacter</taxon>
    </lineage>
</organism>
<evidence type="ECO:0000313" key="2">
    <source>
        <dbReference type="Proteomes" id="UP000183812"/>
    </source>
</evidence>
<dbReference type="AlphaFoldDB" id="A0A1G7C3D9"/>